<dbReference type="InterPro" id="IPR055735">
    <property type="entry name" value="DUF7311"/>
</dbReference>
<proteinExistence type="predicted"/>
<name>A0ABD6A1G8_9EURY</name>
<dbReference type="EMBL" id="JBHTAT010000001">
    <property type="protein sequence ID" value="MFC7256584.1"/>
    <property type="molecule type" value="Genomic_DNA"/>
</dbReference>
<gene>
    <name evidence="2" type="ORF">ACFQKE_14965</name>
</gene>
<dbReference type="AlphaFoldDB" id="A0ABD6A1G8"/>
<dbReference type="GeneID" id="96954977"/>
<comment type="caution">
    <text evidence="2">The sequence shown here is derived from an EMBL/GenBank/DDBJ whole genome shotgun (WGS) entry which is preliminary data.</text>
</comment>
<dbReference type="Proteomes" id="UP001596434">
    <property type="component" value="Unassembled WGS sequence"/>
</dbReference>
<reference evidence="2 3" key="1">
    <citation type="journal article" date="2019" name="Int. J. Syst. Evol. Microbiol.">
        <title>The Global Catalogue of Microorganisms (GCM) 10K type strain sequencing project: providing services to taxonomists for standard genome sequencing and annotation.</title>
        <authorList>
            <consortium name="The Broad Institute Genomics Platform"/>
            <consortium name="The Broad Institute Genome Sequencing Center for Infectious Disease"/>
            <person name="Wu L."/>
            <person name="Ma J."/>
        </authorList>
    </citation>
    <scope>NUCLEOTIDE SEQUENCE [LARGE SCALE GENOMIC DNA]</scope>
    <source>
        <strain evidence="2 3">GX21</strain>
    </source>
</reference>
<sequence>MIRVVLAVLLAVALLAAVGPGVEAGREARTVTHLDGVVDRIARGVQSLRAHEDPTRPGETGARRIVRVRLPTPSWTAAGATLRVDGDGDRIGYRLDGESPHRTRIRGVDLRTPSGPVVIESPGRHRLTLSLVRQNGVGVVVTRG</sequence>
<evidence type="ECO:0000313" key="2">
    <source>
        <dbReference type="EMBL" id="MFC7256584.1"/>
    </source>
</evidence>
<dbReference type="Pfam" id="PF23993">
    <property type="entry name" value="DUF7311"/>
    <property type="match status" value="1"/>
</dbReference>
<keyword evidence="3" id="KW-1185">Reference proteome</keyword>
<dbReference type="RefSeq" id="WP_379705608.1">
    <property type="nucleotide sequence ID" value="NZ_JBHTAT010000001.1"/>
</dbReference>
<evidence type="ECO:0000259" key="1">
    <source>
        <dbReference type="Pfam" id="PF23993"/>
    </source>
</evidence>
<accession>A0ABD6A1G8</accession>
<feature type="domain" description="DUF7311" evidence="1">
    <location>
        <begin position="1"/>
        <end position="143"/>
    </location>
</feature>
<protein>
    <recommendedName>
        <fullName evidence="1">DUF7311 domain-containing protein</fullName>
    </recommendedName>
</protein>
<organism evidence="2 3">
    <name type="scientific">Haloplanus litoreus</name>
    <dbReference type="NCBI Taxonomy" id="767515"/>
    <lineage>
        <taxon>Archaea</taxon>
        <taxon>Methanobacteriati</taxon>
        <taxon>Methanobacteriota</taxon>
        <taxon>Stenosarchaea group</taxon>
        <taxon>Halobacteria</taxon>
        <taxon>Halobacteriales</taxon>
        <taxon>Haloferacaceae</taxon>
        <taxon>Haloplanus</taxon>
    </lineage>
</organism>
<evidence type="ECO:0000313" key="3">
    <source>
        <dbReference type="Proteomes" id="UP001596434"/>
    </source>
</evidence>